<reference evidence="1 2" key="1">
    <citation type="submission" date="2018-10" db="EMBL/GenBank/DDBJ databases">
        <title>Oceanobacillus sp. YLB-02 draft genome.</title>
        <authorList>
            <person name="Yu L."/>
        </authorList>
    </citation>
    <scope>NUCLEOTIDE SEQUENCE [LARGE SCALE GENOMIC DNA]</scope>
    <source>
        <strain evidence="1 2">YLB-02</strain>
    </source>
</reference>
<organism evidence="1 2">
    <name type="scientific">Oceanobacillus piezotolerans</name>
    <dbReference type="NCBI Taxonomy" id="2448030"/>
    <lineage>
        <taxon>Bacteria</taxon>
        <taxon>Bacillati</taxon>
        <taxon>Bacillota</taxon>
        <taxon>Bacilli</taxon>
        <taxon>Bacillales</taxon>
        <taxon>Bacillaceae</taxon>
        <taxon>Oceanobacillus</taxon>
    </lineage>
</organism>
<dbReference type="Pfam" id="PF10737">
    <property type="entry name" value="GerPC"/>
    <property type="match status" value="1"/>
</dbReference>
<gene>
    <name evidence="1" type="ORF">D8M04_09205</name>
</gene>
<accession>A0A498DAI3</accession>
<evidence type="ECO:0000313" key="2">
    <source>
        <dbReference type="Proteomes" id="UP000270219"/>
    </source>
</evidence>
<proteinExistence type="predicted"/>
<comment type="caution">
    <text evidence="1">The sequence shown here is derived from an EMBL/GenBank/DDBJ whole genome shotgun (WGS) entry which is preliminary data.</text>
</comment>
<keyword evidence="2" id="KW-1185">Reference proteome</keyword>
<dbReference type="Proteomes" id="UP000270219">
    <property type="component" value="Unassembled WGS sequence"/>
</dbReference>
<dbReference type="EMBL" id="RCHR01000003">
    <property type="protein sequence ID" value="RLL45040.1"/>
    <property type="molecule type" value="Genomic_DNA"/>
</dbReference>
<protein>
    <submittedName>
        <fullName evidence="1">Uncharacterized protein</fullName>
    </submittedName>
</protein>
<sequence>MYDNNWNYYIDQLWQYIQRQDTMIQSLTERLEKLESDFKNKPTTSIEKVEYKFDQLKVDTLSGTLHIGISPEELQKMDDITLPNTTNQPRPPFQQQLQSEIQGFIQNNGPELIRNLSEKEGLNHQTFNHDLLLEDISKQIPGRISYYKQEAINSMGNLSEEHLQRYISTKIKDEIHQSLARYMKNLQKGEDQ</sequence>
<dbReference type="InterPro" id="IPR019673">
    <property type="entry name" value="Spore_germination_GerPC"/>
</dbReference>
<evidence type="ECO:0000313" key="1">
    <source>
        <dbReference type="EMBL" id="RLL45040.1"/>
    </source>
</evidence>
<name>A0A498DAI3_9BACI</name>
<dbReference type="OrthoDB" id="2991331at2"/>
<dbReference type="AlphaFoldDB" id="A0A498DAI3"/>
<dbReference type="RefSeq" id="WP_121522629.1">
    <property type="nucleotide sequence ID" value="NZ_RCHR01000003.1"/>
</dbReference>